<evidence type="ECO:0000259" key="1">
    <source>
        <dbReference type="PROSITE" id="PS51272"/>
    </source>
</evidence>
<keyword evidence="4" id="KW-1185">Reference proteome</keyword>
<gene>
    <name evidence="3" type="ORF">ACFQ03_20160</name>
</gene>
<dbReference type="Gene3D" id="3.10.50.10">
    <property type="match status" value="1"/>
</dbReference>
<feature type="domain" description="SLH" evidence="1">
    <location>
        <begin position="167"/>
        <end position="229"/>
    </location>
</feature>
<proteinExistence type="predicted"/>
<feature type="domain" description="SLH" evidence="1">
    <location>
        <begin position="29"/>
        <end position="92"/>
    </location>
</feature>
<name>A0ABW3DG24_9BACL</name>
<dbReference type="Proteomes" id="UP001597120">
    <property type="component" value="Unassembled WGS sequence"/>
</dbReference>
<dbReference type="PANTHER" id="PTHR46066">
    <property type="entry name" value="CHITINASE DOMAIN-CONTAINING PROTEIN 1 FAMILY MEMBER"/>
    <property type="match status" value="1"/>
</dbReference>
<organism evidence="3 4">
    <name type="scientific">Paenibacillus residui</name>
    <dbReference type="NCBI Taxonomy" id="629724"/>
    <lineage>
        <taxon>Bacteria</taxon>
        <taxon>Bacillati</taxon>
        <taxon>Bacillota</taxon>
        <taxon>Bacilli</taxon>
        <taxon>Bacillales</taxon>
        <taxon>Paenibacillaceae</taxon>
        <taxon>Paenibacillus</taxon>
    </lineage>
</organism>
<dbReference type="Pfam" id="PF00704">
    <property type="entry name" value="Glyco_hydro_18"/>
    <property type="match status" value="1"/>
</dbReference>
<dbReference type="PROSITE" id="PS51910">
    <property type="entry name" value="GH18_2"/>
    <property type="match status" value="1"/>
</dbReference>
<dbReference type="SMART" id="SM00636">
    <property type="entry name" value="Glyco_18"/>
    <property type="match status" value="1"/>
</dbReference>
<feature type="domain" description="GH18" evidence="2">
    <location>
        <begin position="227"/>
        <end position="538"/>
    </location>
</feature>
<dbReference type="SUPFAM" id="SSF51445">
    <property type="entry name" value="(Trans)glycosidases"/>
    <property type="match status" value="1"/>
</dbReference>
<dbReference type="EMBL" id="JBHTIU010000081">
    <property type="protein sequence ID" value="MFD0871457.1"/>
    <property type="molecule type" value="Genomic_DNA"/>
</dbReference>
<dbReference type="RefSeq" id="WP_150959236.1">
    <property type="nucleotide sequence ID" value="NZ_JBHTIU010000081.1"/>
</dbReference>
<dbReference type="InterPro" id="IPR011583">
    <property type="entry name" value="Chitinase_II/V-like_cat"/>
</dbReference>
<reference evidence="4" key="1">
    <citation type="journal article" date="2019" name="Int. J. Syst. Evol. Microbiol.">
        <title>The Global Catalogue of Microorganisms (GCM) 10K type strain sequencing project: providing services to taxonomists for standard genome sequencing and annotation.</title>
        <authorList>
            <consortium name="The Broad Institute Genomics Platform"/>
            <consortium name="The Broad Institute Genome Sequencing Center for Infectious Disease"/>
            <person name="Wu L."/>
            <person name="Ma J."/>
        </authorList>
    </citation>
    <scope>NUCLEOTIDE SEQUENCE [LARGE SCALE GENOMIC DNA]</scope>
    <source>
        <strain evidence="4">CCUG 57263</strain>
    </source>
</reference>
<evidence type="ECO:0000313" key="3">
    <source>
        <dbReference type="EMBL" id="MFD0871457.1"/>
    </source>
</evidence>
<dbReference type="PANTHER" id="PTHR46066:SF2">
    <property type="entry name" value="CHITINASE DOMAIN-CONTAINING PROTEIN 1"/>
    <property type="match status" value="1"/>
</dbReference>
<sequence length="538" mass="60235">MGKWIKIIAFVVLLMSVGTVNVYAYDVAALKPFNDLQEGDWSEASVYLLSSLGVIEGYSDGSFRPDEQLTREAFIKLLTSAHKLGAPAEPSLTLTDVTGDRWSYPYIQAAYSLGWLDHMVENGQFHPERAITREEVAAAAGRSLLAGLDEQERKAWLESGWLHEQAARGFADQAQFRPDTAPYAYYAMNRGIMEGDETGFRPGDELTRKEAAAIIHRLTDRLQSGQPVSVTGFYAIRSYSNMDKLAMVDHAVFGWSHLEYSGEGSASLNTAETEYRIPEGWKEALDTAGSHRISKDLMVFYNDGPMLAKFLQDERAVEAFYESALNVLSDPQYGFTGLLIDFEGLKGEESREPFVRFIQGLKDKLGSYSLKVAVPPTYYYSGYDLAEIGRISDAVVLMAYDYTDRSQRLPSAPLPLVNDTVRQALQSIPAEKLILGISKQANQWVSTSAGTEYYSPAVELVEERLKQPGIQAKLANPYYVKQLLYSDDRGSHELWYEDTDSIGAKIWLAKYYGLQGVSLWHMGNFTDRDWAMLEAATR</sequence>
<dbReference type="InterPro" id="IPR017853">
    <property type="entry name" value="GH"/>
</dbReference>
<protein>
    <submittedName>
        <fullName evidence="3">S-layer homology domain-containing protein</fullName>
    </submittedName>
</protein>
<dbReference type="PROSITE" id="PS51272">
    <property type="entry name" value="SLH"/>
    <property type="match status" value="3"/>
</dbReference>
<feature type="domain" description="SLH" evidence="1">
    <location>
        <begin position="93"/>
        <end position="154"/>
    </location>
</feature>
<dbReference type="InterPro" id="IPR001119">
    <property type="entry name" value="SLH_dom"/>
</dbReference>
<dbReference type="InterPro" id="IPR001223">
    <property type="entry name" value="Glyco_hydro18_cat"/>
</dbReference>
<accession>A0ABW3DG24</accession>
<evidence type="ECO:0000259" key="2">
    <source>
        <dbReference type="PROSITE" id="PS51910"/>
    </source>
</evidence>
<comment type="caution">
    <text evidence="3">The sequence shown here is derived from an EMBL/GenBank/DDBJ whole genome shotgun (WGS) entry which is preliminary data.</text>
</comment>
<dbReference type="Gene3D" id="3.20.20.80">
    <property type="entry name" value="Glycosidases"/>
    <property type="match status" value="1"/>
</dbReference>
<evidence type="ECO:0000313" key="4">
    <source>
        <dbReference type="Proteomes" id="UP001597120"/>
    </source>
</evidence>
<dbReference type="Pfam" id="PF00395">
    <property type="entry name" value="SLH"/>
    <property type="match status" value="3"/>
</dbReference>
<dbReference type="InterPro" id="IPR029070">
    <property type="entry name" value="Chitinase_insertion_sf"/>
</dbReference>